<feature type="transmembrane region" description="Helical" evidence="7">
    <location>
        <begin position="367"/>
        <end position="390"/>
    </location>
</feature>
<feature type="transmembrane region" description="Helical" evidence="7">
    <location>
        <begin position="296"/>
        <end position="323"/>
    </location>
</feature>
<feature type="transmembrane region" description="Helical" evidence="7">
    <location>
        <begin position="397"/>
        <end position="417"/>
    </location>
</feature>
<reference evidence="9 10" key="1">
    <citation type="submission" date="2014-04" db="EMBL/GenBank/DDBJ databases">
        <title>Evolutionary Origins and Diversification of the Mycorrhizal Mutualists.</title>
        <authorList>
            <consortium name="DOE Joint Genome Institute"/>
            <consortium name="Mycorrhizal Genomics Consortium"/>
            <person name="Kohler A."/>
            <person name="Kuo A."/>
            <person name="Nagy L.G."/>
            <person name="Floudas D."/>
            <person name="Copeland A."/>
            <person name="Barry K.W."/>
            <person name="Cichocki N."/>
            <person name="Veneault-Fourrey C."/>
            <person name="LaButti K."/>
            <person name="Lindquist E.A."/>
            <person name="Lipzen A."/>
            <person name="Lundell T."/>
            <person name="Morin E."/>
            <person name="Murat C."/>
            <person name="Riley R."/>
            <person name="Ohm R."/>
            <person name="Sun H."/>
            <person name="Tunlid A."/>
            <person name="Henrissat B."/>
            <person name="Grigoriev I.V."/>
            <person name="Hibbett D.S."/>
            <person name="Martin F."/>
        </authorList>
    </citation>
    <scope>NUCLEOTIDE SEQUENCE [LARGE SCALE GENOMIC DNA]</scope>
    <source>
        <strain evidence="9 10">Koide BX008</strain>
    </source>
</reference>
<feature type="transmembrane region" description="Helical" evidence="7">
    <location>
        <begin position="94"/>
        <end position="116"/>
    </location>
</feature>
<dbReference type="GO" id="GO:0000329">
    <property type="term" value="C:fungal-type vacuole membrane"/>
    <property type="evidence" value="ECO:0007669"/>
    <property type="project" value="TreeGrafter"/>
</dbReference>
<keyword evidence="10" id="KW-1185">Reference proteome</keyword>
<evidence type="ECO:0000256" key="3">
    <source>
        <dbReference type="ARBA" id="ARBA00022692"/>
    </source>
</evidence>
<dbReference type="Proteomes" id="UP000054549">
    <property type="component" value="Unassembled WGS sequence"/>
</dbReference>
<feature type="transmembrane region" description="Helical" evidence="7">
    <location>
        <begin position="122"/>
        <end position="145"/>
    </location>
</feature>
<organism evidence="9 10">
    <name type="scientific">Amanita muscaria (strain Koide BX008)</name>
    <dbReference type="NCBI Taxonomy" id="946122"/>
    <lineage>
        <taxon>Eukaryota</taxon>
        <taxon>Fungi</taxon>
        <taxon>Dikarya</taxon>
        <taxon>Basidiomycota</taxon>
        <taxon>Agaricomycotina</taxon>
        <taxon>Agaricomycetes</taxon>
        <taxon>Agaricomycetidae</taxon>
        <taxon>Agaricales</taxon>
        <taxon>Pluteineae</taxon>
        <taxon>Amanitaceae</taxon>
        <taxon>Amanita</taxon>
    </lineage>
</organism>
<protein>
    <recommendedName>
        <fullName evidence="8">Sodium/calcium exchanger membrane region domain-containing protein</fullName>
    </recommendedName>
</protein>
<keyword evidence="6 7" id="KW-0472">Membrane</keyword>
<feature type="transmembrane region" description="Helical" evidence="7">
    <location>
        <begin position="52"/>
        <end position="73"/>
    </location>
</feature>
<feature type="transmembrane region" description="Helical" evidence="7">
    <location>
        <begin position="344"/>
        <end position="361"/>
    </location>
</feature>
<evidence type="ECO:0000256" key="6">
    <source>
        <dbReference type="ARBA" id="ARBA00023136"/>
    </source>
</evidence>
<feature type="transmembrane region" description="Helical" evidence="7">
    <location>
        <begin position="25"/>
        <end position="46"/>
    </location>
</feature>
<keyword evidence="5" id="KW-0406">Ion transport</keyword>
<name>A0A0C2XFK7_AMAMK</name>
<evidence type="ECO:0000313" key="10">
    <source>
        <dbReference type="Proteomes" id="UP000054549"/>
    </source>
</evidence>
<dbReference type="GO" id="GO:0012505">
    <property type="term" value="C:endomembrane system"/>
    <property type="evidence" value="ECO:0007669"/>
    <property type="project" value="UniProtKB-SubCell"/>
</dbReference>
<keyword evidence="4 7" id="KW-1133">Transmembrane helix</keyword>
<feature type="transmembrane region" description="Helical" evidence="7">
    <location>
        <begin position="204"/>
        <end position="225"/>
    </location>
</feature>
<proteinExistence type="predicted"/>
<dbReference type="EMBL" id="KN818229">
    <property type="protein sequence ID" value="KIL68221.1"/>
    <property type="molecule type" value="Genomic_DNA"/>
</dbReference>
<dbReference type="InterPro" id="IPR004713">
    <property type="entry name" value="CaH_exchang"/>
</dbReference>
<evidence type="ECO:0000256" key="1">
    <source>
        <dbReference type="ARBA" id="ARBA00004127"/>
    </source>
</evidence>
<keyword evidence="3 7" id="KW-0812">Transmembrane</keyword>
<feature type="domain" description="Sodium/calcium exchanger membrane region" evidence="8">
    <location>
        <begin position="62"/>
        <end position="229"/>
    </location>
</feature>
<gene>
    <name evidence="9" type="ORF">M378DRAFT_72248</name>
</gene>
<dbReference type="AlphaFoldDB" id="A0A0C2XFK7"/>
<evidence type="ECO:0000256" key="5">
    <source>
        <dbReference type="ARBA" id="ARBA00023065"/>
    </source>
</evidence>
<feature type="transmembrane region" description="Helical" evidence="7">
    <location>
        <begin position="166"/>
        <end position="184"/>
    </location>
</feature>
<dbReference type="OrthoDB" id="1699231at2759"/>
<evidence type="ECO:0000313" key="9">
    <source>
        <dbReference type="EMBL" id="KIL68221.1"/>
    </source>
</evidence>
<evidence type="ECO:0000256" key="7">
    <source>
        <dbReference type="SAM" id="Phobius"/>
    </source>
</evidence>
<evidence type="ECO:0000256" key="4">
    <source>
        <dbReference type="ARBA" id="ARBA00022989"/>
    </source>
</evidence>
<dbReference type="Pfam" id="PF01699">
    <property type="entry name" value="Na_Ca_ex"/>
    <property type="match status" value="2"/>
</dbReference>
<feature type="transmembrane region" description="Helical" evidence="7">
    <location>
        <begin position="256"/>
        <end position="276"/>
    </location>
</feature>
<dbReference type="HOGENOM" id="CLU_008721_4_3_1"/>
<evidence type="ECO:0000256" key="2">
    <source>
        <dbReference type="ARBA" id="ARBA00022448"/>
    </source>
</evidence>
<keyword evidence="2" id="KW-0813">Transport</keyword>
<dbReference type="InParanoid" id="A0A0C2XFK7"/>
<dbReference type="PANTHER" id="PTHR31503:SF20">
    <property type="entry name" value="CA(2+)_H(+) EXCHANGER, PUTATIVE (EUROFUNG)-RELATED"/>
    <property type="match status" value="1"/>
</dbReference>
<feature type="domain" description="Sodium/calcium exchanger membrane region" evidence="8">
    <location>
        <begin position="262"/>
        <end position="415"/>
    </location>
</feature>
<dbReference type="InterPro" id="IPR004837">
    <property type="entry name" value="NaCa_Exmemb"/>
</dbReference>
<accession>A0A0C2XFK7</accession>
<dbReference type="GO" id="GO:0015369">
    <property type="term" value="F:calcium:proton antiporter activity"/>
    <property type="evidence" value="ECO:0007669"/>
    <property type="project" value="TreeGrafter"/>
</dbReference>
<evidence type="ECO:0000259" key="8">
    <source>
        <dbReference type="Pfam" id="PF01699"/>
    </source>
</evidence>
<dbReference type="GO" id="GO:0006874">
    <property type="term" value="P:intracellular calcium ion homeostasis"/>
    <property type="evidence" value="ECO:0007669"/>
    <property type="project" value="TreeGrafter"/>
</dbReference>
<dbReference type="PANTHER" id="PTHR31503">
    <property type="entry name" value="VACUOLAR CALCIUM ION TRANSPORTER"/>
    <property type="match status" value="1"/>
</dbReference>
<sequence>MPGESTLSRKKTTWKHFSHKGKKKVGLFASLNAIVFSSWLNIFLVFLPLGWISHFLVFWSGTTTFTFCFLGIMPLQKLFEYGGDQMTCYLGEDFGDLLVITLANVVEGTLAIILLVKNELKLLQSTVIGVVILHLLLIPGVSFFVGGARLAHQELHPRFTQLNQTLLCIGVLTLVIPAAIFAALDRPVIAAIQIPTTPVVSDDTRHIFLVLSRIVAFILLVLYICSRVFLHTTPGGEDEEDKKERKTIQHHEEPKVNQYVCIVMLVLSIALVAATMEWFVESVDFLREGGGIQLEWFGLILLPFLSFAADGVITVYSFLVFLIRHIIKGPEPPAIQAQARAIDLSIQFLLFWMPLFVLLAWCIGRPFIILFDFFEIAILVCACFIVNYVIADAKTNWAEGLAMVAFYIMIAAAAWFYPGERSIQIMLAESSVEEALTAAAAAANSTAA</sequence>
<comment type="subcellular location">
    <subcellularLocation>
        <location evidence="1">Endomembrane system</location>
        <topology evidence="1">Multi-pass membrane protein</topology>
    </subcellularLocation>
</comment>
<dbReference type="STRING" id="946122.A0A0C2XFK7"/>